<protein>
    <submittedName>
        <fullName evidence="2">Uncharacterized protein</fullName>
    </submittedName>
</protein>
<feature type="region of interest" description="Disordered" evidence="1">
    <location>
        <begin position="210"/>
        <end position="230"/>
    </location>
</feature>
<feature type="region of interest" description="Disordered" evidence="1">
    <location>
        <begin position="60"/>
        <end position="85"/>
    </location>
</feature>
<name>A0ABS5BWH9_9BACT</name>
<evidence type="ECO:0000313" key="3">
    <source>
        <dbReference type="Proteomes" id="UP000676565"/>
    </source>
</evidence>
<evidence type="ECO:0000256" key="1">
    <source>
        <dbReference type="SAM" id="MobiDB-lite"/>
    </source>
</evidence>
<organism evidence="2 3">
    <name type="scientific">Gemmata palustris</name>
    <dbReference type="NCBI Taxonomy" id="2822762"/>
    <lineage>
        <taxon>Bacteria</taxon>
        <taxon>Pseudomonadati</taxon>
        <taxon>Planctomycetota</taxon>
        <taxon>Planctomycetia</taxon>
        <taxon>Gemmatales</taxon>
        <taxon>Gemmataceae</taxon>
        <taxon>Gemmata</taxon>
    </lineage>
</organism>
<keyword evidence="3" id="KW-1185">Reference proteome</keyword>
<comment type="caution">
    <text evidence="2">The sequence shown here is derived from an EMBL/GenBank/DDBJ whole genome shotgun (WGS) entry which is preliminary data.</text>
</comment>
<dbReference type="EMBL" id="JAGKQQ010000001">
    <property type="protein sequence ID" value="MBP3958013.1"/>
    <property type="molecule type" value="Genomic_DNA"/>
</dbReference>
<gene>
    <name evidence="2" type="ORF">J8F10_22385</name>
</gene>
<dbReference type="RefSeq" id="WP_210657609.1">
    <property type="nucleotide sequence ID" value="NZ_JAGKQQ010000001.1"/>
</dbReference>
<evidence type="ECO:0000313" key="2">
    <source>
        <dbReference type="EMBL" id="MBP3958013.1"/>
    </source>
</evidence>
<sequence>MRSDAVLWAANGLLRATGTRATGSITTRRHERLPKLEARLRGAGQDTAILREALAERPAGPGDRAVVAGDRGPGPGGGRAHRVGVLGDPHARRAGACSRGRARGPGNNRSEVYTSARAFTGAYTVSVKQAFGRPLGERASQGDPVPGDRAESVDLLDVPVGAGVEVKLAGGSRPWCPWPRRWAPGATCAGPGGFGPIGPGWRVRDRGERTFGPGDELGRGRGAPGVGPGRDARAGISSGAADIRATYQLNPDRKSFRVSVTPVFAAGTRAIALPTVPLLPGGEK</sequence>
<proteinExistence type="predicted"/>
<accession>A0ABS5BWH9</accession>
<dbReference type="Proteomes" id="UP000676565">
    <property type="component" value="Unassembled WGS sequence"/>
</dbReference>
<reference evidence="2 3" key="1">
    <citation type="submission" date="2021-04" db="EMBL/GenBank/DDBJ databases">
        <authorList>
            <person name="Ivanova A."/>
        </authorList>
    </citation>
    <scope>NUCLEOTIDE SEQUENCE [LARGE SCALE GENOMIC DNA]</scope>
    <source>
        <strain evidence="2 3">G18</strain>
    </source>
</reference>